<gene>
    <name evidence="1" type="ordered locus">BAV1807</name>
</gene>
<dbReference type="HOGENOM" id="CLU_3036725_0_0_4"/>
<reference evidence="1 2" key="1">
    <citation type="journal article" date="2006" name="J. Bacteriol.">
        <title>Comparison of the genome sequence of the poultry pathogen Bordetella avium with those of B. bronchiseptica, B. pertussis, and B. parapertussis reveals extensive diversity in surface structures associated with host interaction.</title>
        <authorList>
            <person name="Sebaihia M."/>
            <person name="Preston A."/>
            <person name="Maskell D.J."/>
            <person name="Kuzmiak H."/>
            <person name="Connell T.D."/>
            <person name="King N.D."/>
            <person name="Orndorff P.E."/>
            <person name="Miyamoto D.M."/>
            <person name="Thomson N.R."/>
            <person name="Harris D."/>
            <person name="Goble A."/>
            <person name="Lord A."/>
            <person name="Murphy L."/>
            <person name="Quail M.A."/>
            <person name="Rutter S."/>
            <person name="Squares R."/>
            <person name="Squares S."/>
            <person name="Woodward J."/>
            <person name="Parkhill J."/>
            <person name="Temple L.M."/>
        </authorList>
    </citation>
    <scope>NUCLEOTIDE SEQUENCE [LARGE SCALE GENOMIC DNA]</scope>
    <source>
        <strain evidence="1 2">197N</strain>
    </source>
</reference>
<proteinExistence type="predicted"/>
<dbReference type="AlphaFoldDB" id="Q2L0V7"/>
<dbReference type="EMBL" id="AM167904">
    <property type="protein sequence ID" value="CAJ49415.1"/>
    <property type="molecule type" value="Genomic_DNA"/>
</dbReference>
<organism evidence="1 2">
    <name type="scientific">Bordetella avium (strain 197N)</name>
    <dbReference type="NCBI Taxonomy" id="360910"/>
    <lineage>
        <taxon>Bacteria</taxon>
        <taxon>Pseudomonadati</taxon>
        <taxon>Pseudomonadota</taxon>
        <taxon>Betaproteobacteria</taxon>
        <taxon>Burkholderiales</taxon>
        <taxon>Alcaligenaceae</taxon>
        <taxon>Bordetella</taxon>
    </lineage>
</organism>
<feature type="non-terminal residue" evidence="1">
    <location>
        <position position="1"/>
    </location>
</feature>
<sequence>VARSHHRASGNRVAPGFRWRSRLQPSYNALTLGLREATWAWTKIAQGSLADYADL</sequence>
<protein>
    <submittedName>
        <fullName evidence="1">Uncharacterized protein</fullName>
    </submittedName>
</protein>
<dbReference type="Proteomes" id="UP000001977">
    <property type="component" value="Chromosome"/>
</dbReference>
<dbReference type="KEGG" id="bav:BAV1807"/>
<evidence type="ECO:0000313" key="1">
    <source>
        <dbReference type="EMBL" id="CAJ49415.1"/>
    </source>
</evidence>
<keyword evidence="2" id="KW-1185">Reference proteome</keyword>
<evidence type="ECO:0000313" key="2">
    <source>
        <dbReference type="Proteomes" id="UP000001977"/>
    </source>
</evidence>
<dbReference type="STRING" id="360910.BAV1807"/>
<name>Q2L0V7_BORA1</name>
<accession>Q2L0V7</accession>